<evidence type="ECO:0000313" key="2">
    <source>
        <dbReference type="Proteomes" id="UP000218209"/>
    </source>
</evidence>
<dbReference type="EMBL" id="KV918798">
    <property type="protein sequence ID" value="OSX79064.1"/>
    <property type="molecule type" value="Genomic_DNA"/>
</dbReference>
<dbReference type="AlphaFoldDB" id="A0A1X6PDZ1"/>
<protein>
    <submittedName>
        <fullName evidence="1">Uncharacterized protein</fullName>
    </submittedName>
</protein>
<evidence type="ECO:0000313" key="1">
    <source>
        <dbReference type="EMBL" id="OSX79064.1"/>
    </source>
</evidence>
<reference evidence="1 2" key="1">
    <citation type="submission" date="2017-03" db="EMBL/GenBank/DDBJ databases">
        <title>WGS assembly of Porphyra umbilicalis.</title>
        <authorList>
            <person name="Brawley S.H."/>
            <person name="Blouin N.A."/>
            <person name="Ficko-Blean E."/>
            <person name="Wheeler G.L."/>
            <person name="Lohr M."/>
            <person name="Goodson H.V."/>
            <person name="Jenkins J.W."/>
            <person name="Blaby-Haas C.E."/>
            <person name="Helliwell K.E."/>
            <person name="Chan C."/>
            <person name="Marriage T."/>
            <person name="Bhattacharya D."/>
            <person name="Klein A.S."/>
            <person name="Badis Y."/>
            <person name="Brodie J."/>
            <person name="Cao Y."/>
            <person name="Collen J."/>
            <person name="Dittami S.M."/>
            <person name="Gachon C.M."/>
            <person name="Green B.R."/>
            <person name="Karpowicz S."/>
            <person name="Kim J.W."/>
            <person name="Kudahl U."/>
            <person name="Lin S."/>
            <person name="Michel G."/>
            <person name="Mittag M."/>
            <person name="Olson B.J."/>
            <person name="Pangilinan J."/>
            <person name="Peng Y."/>
            <person name="Qiu H."/>
            <person name="Shu S."/>
            <person name="Singer J.T."/>
            <person name="Smith A.G."/>
            <person name="Sprecher B.N."/>
            <person name="Wagner V."/>
            <person name="Wang W."/>
            <person name="Wang Z.-Y."/>
            <person name="Yan J."/>
            <person name="Yarish C."/>
            <person name="Zoeuner-Riek S."/>
            <person name="Zhuang Y."/>
            <person name="Zou Y."/>
            <person name="Lindquist E.A."/>
            <person name="Grimwood J."/>
            <person name="Barry K."/>
            <person name="Rokhsar D.S."/>
            <person name="Schmutz J."/>
            <person name="Stiller J.W."/>
            <person name="Grossman A.R."/>
            <person name="Prochnik S.E."/>
        </authorList>
    </citation>
    <scope>NUCLEOTIDE SEQUENCE [LARGE SCALE GENOMIC DNA]</scope>
    <source>
        <strain evidence="1">4086291</strain>
    </source>
</reference>
<keyword evidence="2" id="KW-1185">Reference proteome</keyword>
<dbReference type="Proteomes" id="UP000218209">
    <property type="component" value="Unassembled WGS sequence"/>
</dbReference>
<proteinExistence type="predicted"/>
<gene>
    <name evidence="1" type="ORF">BU14_0087s0013</name>
</gene>
<accession>A0A1X6PDZ1</accession>
<name>A0A1X6PDZ1_PORUM</name>
<organism evidence="1 2">
    <name type="scientific">Porphyra umbilicalis</name>
    <name type="common">Purple laver</name>
    <name type="synonym">Red alga</name>
    <dbReference type="NCBI Taxonomy" id="2786"/>
    <lineage>
        <taxon>Eukaryota</taxon>
        <taxon>Rhodophyta</taxon>
        <taxon>Bangiophyceae</taxon>
        <taxon>Bangiales</taxon>
        <taxon>Bangiaceae</taxon>
        <taxon>Porphyra</taxon>
    </lineage>
</organism>
<sequence length="109" mass="11397">MRRDVLWTAAVLGGTAASALLVSLAGAARAPDVTKPLALPPPTATEAEGMGLFAHVVDTANDGEEQDGVVAKYAANRAELGKAFRVFGQHMVAPLAVKGFDYLRLTYLS</sequence>